<sequence length="127" mass="14316">MPLLRPILNALGYAQKYCIGCGQAGPVKDMENFIHCRNYGCKAIYCKTCTNDLKNTCTECNKPIDFSFVEVDEELDSSDEEAEGEKQKVKETPEQKKLKTVQQQGDILKRLLVIQKEKQLAVTGEVV</sequence>
<accession>A0A7J7JW63</accession>
<dbReference type="OrthoDB" id="6598372at2759"/>
<keyword evidence="3" id="KW-1185">Reference proteome</keyword>
<dbReference type="InterPro" id="IPR051856">
    <property type="entry name" value="CSR-E3_Ligase_Protein"/>
</dbReference>
<protein>
    <submittedName>
        <fullName evidence="2">DCST2</fullName>
    </submittedName>
</protein>
<proteinExistence type="predicted"/>
<dbReference type="PANTHER" id="PTHR21041">
    <property type="entry name" value="DENDRITIC CELL-SPECIFIC TRANSMEMBRANE PROTEIN"/>
    <property type="match status" value="1"/>
</dbReference>
<dbReference type="AlphaFoldDB" id="A0A7J7JW63"/>
<dbReference type="EMBL" id="VXIV02001774">
    <property type="protein sequence ID" value="KAF6029954.1"/>
    <property type="molecule type" value="Genomic_DNA"/>
</dbReference>
<dbReference type="Proteomes" id="UP000593567">
    <property type="component" value="Unassembled WGS sequence"/>
</dbReference>
<gene>
    <name evidence="2" type="ORF">EB796_011742</name>
</gene>
<dbReference type="Pfam" id="PF26037">
    <property type="entry name" value="zf-RING_DCST1_C"/>
    <property type="match status" value="1"/>
</dbReference>
<name>A0A7J7JW63_BUGNE</name>
<organism evidence="2 3">
    <name type="scientific">Bugula neritina</name>
    <name type="common">Brown bryozoan</name>
    <name type="synonym">Sertularia neritina</name>
    <dbReference type="NCBI Taxonomy" id="10212"/>
    <lineage>
        <taxon>Eukaryota</taxon>
        <taxon>Metazoa</taxon>
        <taxon>Spiralia</taxon>
        <taxon>Lophotrochozoa</taxon>
        <taxon>Bryozoa</taxon>
        <taxon>Gymnolaemata</taxon>
        <taxon>Cheilostomatida</taxon>
        <taxon>Flustrina</taxon>
        <taxon>Buguloidea</taxon>
        <taxon>Bugulidae</taxon>
        <taxon>Bugula</taxon>
    </lineage>
</organism>
<dbReference type="InterPro" id="IPR058842">
    <property type="entry name" value="DCST1_C"/>
</dbReference>
<evidence type="ECO:0000313" key="3">
    <source>
        <dbReference type="Proteomes" id="UP000593567"/>
    </source>
</evidence>
<evidence type="ECO:0000313" key="2">
    <source>
        <dbReference type="EMBL" id="KAF6029954.1"/>
    </source>
</evidence>
<reference evidence="2" key="1">
    <citation type="submission" date="2020-06" db="EMBL/GenBank/DDBJ databases">
        <title>Draft genome of Bugula neritina, a colonial animal packing powerful symbionts and potential medicines.</title>
        <authorList>
            <person name="Rayko M."/>
        </authorList>
    </citation>
    <scope>NUCLEOTIDE SEQUENCE [LARGE SCALE GENOMIC DNA]</scope>
    <source>
        <strain evidence="2">Kwan_BN1</strain>
    </source>
</reference>
<evidence type="ECO:0000259" key="1">
    <source>
        <dbReference type="Pfam" id="PF26037"/>
    </source>
</evidence>
<dbReference type="PANTHER" id="PTHR21041:SF9">
    <property type="entry name" value="DENDRITIC CELL-SPECIFIC TRANSMEMBRANE PROTEIN-LIKE DOMAIN-CONTAINING PROTEIN"/>
    <property type="match status" value="1"/>
</dbReference>
<comment type="caution">
    <text evidence="2">The sequence shown here is derived from an EMBL/GenBank/DDBJ whole genome shotgun (WGS) entry which is preliminary data.</text>
</comment>
<feature type="domain" description="E3 ubiquitin-protein ligase DCST1-like C-terminal" evidence="1">
    <location>
        <begin position="16"/>
        <end position="63"/>
    </location>
</feature>